<evidence type="ECO:0000259" key="2">
    <source>
        <dbReference type="PROSITE" id="PS50280"/>
    </source>
</evidence>
<organism evidence="3 4">
    <name type="scientific">Eimeria tenella</name>
    <name type="common">Coccidian parasite</name>
    <dbReference type="NCBI Taxonomy" id="5802"/>
    <lineage>
        <taxon>Eukaryota</taxon>
        <taxon>Sar</taxon>
        <taxon>Alveolata</taxon>
        <taxon>Apicomplexa</taxon>
        <taxon>Conoidasida</taxon>
        <taxon>Coccidia</taxon>
        <taxon>Eucoccidiorida</taxon>
        <taxon>Eimeriorina</taxon>
        <taxon>Eimeriidae</taxon>
        <taxon>Eimeria</taxon>
    </lineage>
</organism>
<feature type="region of interest" description="Disordered" evidence="1">
    <location>
        <begin position="1"/>
        <end position="67"/>
    </location>
</feature>
<feature type="compositionally biased region" description="Low complexity" evidence="1">
    <location>
        <begin position="55"/>
        <end position="67"/>
    </location>
</feature>
<dbReference type="PANTHER" id="PTHR47436:SF1">
    <property type="entry name" value="SET DOMAIN-CONTAINING PROTEIN"/>
    <property type="match status" value="1"/>
</dbReference>
<evidence type="ECO:0000313" key="3">
    <source>
        <dbReference type="EMBL" id="CDJ37531.1"/>
    </source>
</evidence>
<protein>
    <recommendedName>
        <fullName evidence="2">SET domain-containing protein</fullName>
    </recommendedName>
</protein>
<keyword evidence="4" id="KW-1185">Reference proteome</keyword>
<dbReference type="VEuPathDB" id="ToxoDB:ETH2_0957900"/>
<proteinExistence type="predicted"/>
<dbReference type="Pfam" id="PF00856">
    <property type="entry name" value="SET"/>
    <property type="match status" value="1"/>
</dbReference>
<dbReference type="OMA" id="EFPHPLN"/>
<dbReference type="InterPro" id="IPR046341">
    <property type="entry name" value="SET_dom_sf"/>
</dbReference>
<dbReference type="RefSeq" id="XP_013228369.1">
    <property type="nucleotide sequence ID" value="XM_013372915.1"/>
</dbReference>
<accession>U6KL42</accession>
<dbReference type="InterPro" id="IPR044237">
    <property type="entry name" value="ATXR2-like"/>
</dbReference>
<dbReference type="InterPro" id="IPR001214">
    <property type="entry name" value="SET_dom"/>
</dbReference>
<reference evidence="3" key="1">
    <citation type="submission" date="2013-10" db="EMBL/GenBank/DDBJ databases">
        <title>Genomic analysis of the causative agents of coccidiosis in chickens.</title>
        <authorList>
            <person name="Reid A.J."/>
            <person name="Blake D."/>
            <person name="Billington K."/>
            <person name="Browne H."/>
            <person name="Dunn M."/>
            <person name="Hung S."/>
            <person name="Kawahara F."/>
            <person name="Miranda-Saavedra D."/>
            <person name="Mourier T."/>
            <person name="Nagra H."/>
            <person name="Otto T.D."/>
            <person name="Rawlings N."/>
            <person name="Sanchez A."/>
            <person name="Sanders M."/>
            <person name="Subramaniam C."/>
            <person name="Tay Y."/>
            <person name="Dear P."/>
            <person name="Doerig C."/>
            <person name="Gruber A."/>
            <person name="Parkinson J."/>
            <person name="Shirley M."/>
            <person name="Wan K.L."/>
            <person name="Berriman M."/>
            <person name="Tomley F."/>
            <person name="Pain A."/>
        </authorList>
    </citation>
    <scope>NUCLEOTIDE SEQUENCE [LARGE SCALE GENOMIC DNA]</scope>
    <source>
        <strain evidence="3">Houghton</strain>
    </source>
</reference>
<dbReference type="EMBL" id="HG673765">
    <property type="protein sequence ID" value="CDJ37531.1"/>
    <property type="molecule type" value="Genomic_DNA"/>
</dbReference>
<feature type="compositionally biased region" description="Basic and acidic residues" evidence="1">
    <location>
        <begin position="25"/>
        <end position="36"/>
    </location>
</feature>
<dbReference type="GeneID" id="25253442"/>
<gene>
    <name evidence="3" type="ORF">ETH_00021635</name>
</gene>
<evidence type="ECO:0000256" key="1">
    <source>
        <dbReference type="SAM" id="MobiDB-lite"/>
    </source>
</evidence>
<dbReference type="OrthoDB" id="408529at2759"/>
<sequence>MAFGEGPEGPQQSHRRNRQKRGRHQREDQKQPEKQNQKTGSQEQQLRQQEDQQQQRRQQAHRLQQQLPELQLPKVHVEYLGPKKGKALVASEAIQTAEVIYTEDRPLLAVQHEFSRLCGLACENCLRFVGSLKDSIRHVLTKAGRHRSVAKLECLPDSFLQRAGLVLGSVVPCGEAHCGAVFCSQQCRQHARCETLHRMVCVEAREPNSWQLFLSHARRHHDGLVMAGLCVAHVVFEVIFKGRQFSEAVTPFLQFYSAPWESLAQSCSSQETTPVGLRAQTNPETETVEGRRALLKDSLDLLSKALKPALRVSATMPHESDLETLFQLDFYSKLMGTFALVCLDVEFPHPLNNRLLAFKWRCPVVHTLISSLQSQDSQLGALQLTEEALVRVPHKGLRDELENVTAEDANAEHILGLLLKEVHEITRWSEADEACEVEVEDAAGSLEVGILAADSAGTLRLPWRAPLLPFIGWGLFQLGSMTNHSCWPNAESDFPLSKPALEVRALRPIKNGEEVTVSYIDEALPLHERRQMLQANYGFSCTCLRCVVEATEALLVLRKAPECLNDNRLNELVARQTGLPVATVSEVREYARRLAKPQERSSEF</sequence>
<dbReference type="PANTHER" id="PTHR47436">
    <property type="entry name" value="HISTONE-LYSINE N-METHYLTRANSFERASE ATXR2"/>
    <property type="match status" value="1"/>
</dbReference>
<dbReference type="GO" id="GO:0008168">
    <property type="term" value="F:methyltransferase activity"/>
    <property type="evidence" value="ECO:0007669"/>
    <property type="project" value="InterPro"/>
</dbReference>
<dbReference type="VEuPathDB" id="ToxoDB:ETH_00021635"/>
<dbReference type="AlphaFoldDB" id="U6KL42"/>
<feature type="compositionally biased region" description="Basic residues" evidence="1">
    <location>
        <begin position="13"/>
        <end position="24"/>
    </location>
</feature>
<dbReference type="Gene3D" id="2.170.270.10">
    <property type="entry name" value="SET domain"/>
    <property type="match status" value="1"/>
</dbReference>
<dbReference type="CDD" id="cd20071">
    <property type="entry name" value="SET_SMYD"/>
    <property type="match status" value="1"/>
</dbReference>
<dbReference type="SUPFAM" id="SSF82199">
    <property type="entry name" value="SET domain"/>
    <property type="match status" value="1"/>
</dbReference>
<reference evidence="3" key="2">
    <citation type="submission" date="2013-10" db="EMBL/GenBank/DDBJ databases">
        <authorList>
            <person name="Aslett M."/>
        </authorList>
    </citation>
    <scope>NUCLEOTIDE SEQUENCE [LARGE SCALE GENOMIC DNA]</scope>
    <source>
        <strain evidence="3">Houghton</strain>
    </source>
</reference>
<name>U6KL42_EIMTE</name>
<dbReference type="PROSITE" id="PS50280">
    <property type="entry name" value="SET"/>
    <property type="match status" value="1"/>
</dbReference>
<feature type="domain" description="SET" evidence="2">
    <location>
        <begin position="73"/>
        <end position="520"/>
    </location>
</feature>
<evidence type="ECO:0000313" key="4">
    <source>
        <dbReference type="Proteomes" id="UP000030747"/>
    </source>
</evidence>
<dbReference type="Proteomes" id="UP000030747">
    <property type="component" value="Unassembled WGS sequence"/>
</dbReference>